<dbReference type="Pfam" id="PF00400">
    <property type="entry name" value="WD40"/>
    <property type="match status" value="2"/>
</dbReference>
<dbReference type="GO" id="GO:0003714">
    <property type="term" value="F:transcription corepressor activity"/>
    <property type="evidence" value="ECO:0007669"/>
    <property type="project" value="InterPro"/>
</dbReference>
<dbReference type="PROSITE" id="PS50082">
    <property type="entry name" value="WD_REPEATS_2"/>
    <property type="match status" value="1"/>
</dbReference>
<accession>A0A3N4IS30</accession>
<evidence type="ECO:0000256" key="5">
    <source>
        <dbReference type="PROSITE-ProRule" id="PRU00221"/>
    </source>
</evidence>
<comment type="subcellular location">
    <subcellularLocation>
        <location evidence="1">Nucleus</location>
    </subcellularLocation>
</comment>
<dbReference type="GO" id="GO:0006357">
    <property type="term" value="P:regulation of transcription by RNA polymerase II"/>
    <property type="evidence" value="ECO:0007669"/>
    <property type="project" value="TreeGrafter"/>
</dbReference>
<protein>
    <submittedName>
        <fullName evidence="7">WD40 repeat-like protein</fullName>
    </submittedName>
</protein>
<dbReference type="EMBL" id="ML119647">
    <property type="protein sequence ID" value="RPA87021.1"/>
    <property type="molecule type" value="Genomic_DNA"/>
</dbReference>
<evidence type="ECO:0000313" key="8">
    <source>
        <dbReference type="Proteomes" id="UP000275078"/>
    </source>
</evidence>
<keyword evidence="4" id="KW-0539">Nucleus</keyword>
<dbReference type="Gene3D" id="2.130.10.10">
    <property type="entry name" value="YVTN repeat-like/Quinoprotein amine dehydrogenase"/>
    <property type="match status" value="1"/>
</dbReference>
<dbReference type="InterPro" id="IPR015943">
    <property type="entry name" value="WD40/YVTN_repeat-like_dom_sf"/>
</dbReference>
<evidence type="ECO:0000313" key="7">
    <source>
        <dbReference type="EMBL" id="RPA87021.1"/>
    </source>
</evidence>
<dbReference type="PROSITE" id="PS50896">
    <property type="entry name" value="LISH"/>
    <property type="match status" value="1"/>
</dbReference>
<dbReference type="Pfam" id="PF08513">
    <property type="entry name" value="LisH"/>
    <property type="match status" value="1"/>
</dbReference>
<dbReference type="Gene3D" id="1.20.960.30">
    <property type="match status" value="1"/>
</dbReference>
<name>A0A3N4IS30_ASCIM</name>
<dbReference type="PANTHER" id="PTHR22846:SF2">
    <property type="entry name" value="F-BOX-LIKE_WD REPEAT-CONTAINING PROTEIN EBI"/>
    <property type="match status" value="1"/>
</dbReference>
<evidence type="ECO:0000256" key="1">
    <source>
        <dbReference type="ARBA" id="ARBA00004123"/>
    </source>
</evidence>
<keyword evidence="3" id="KW-0677">Repeat</keyword>
<dbReference type="InterPro" id="IPR036322">
    <property type="entry name" value="WD40_repeat_dom_sf"/>
</dbReference>
<evidence type="ECO:0000256" key="2">
    <source>
        <dbReference type="ARBA" id="ARBA00022574"/>
    </source>
</evidence>
<dbReference type="SMART" id="SM00667">
    <property type="entry name" value="LisH"/>
    <property type="match status" value="1"/>
</dbReference>
<sequence length="622" mass="67299">MAGTLTSNQLNYLVWRYLQESGFRDSSLALGKDSNLEGITDHSTVPVGALIDLVQCGLMYKECESLIQGNSSTGFTVVTELLPRKPALQYHDEEYIKEPTNRGGYFPTPGLENPPKHTITGQGQGQGQVDFVEGMTPREDGDVEMGGVPSTRKHGREEIANGVGKDGTMQPKKKRKTKQPPGTAKSPPPTATPKTMATPEAEMAVGEEEVATPVEEMRITNGESVGTQLDIIEIPPSARTTIASHSKIYHCAWNPCYGALLATGGPGMPVQVWRMGPGDIQTIITATYPNGARTAINSLEWKSDGSGIATGRSDGLITLWTPTGDAKFNVGEKCGAIIYFRWNPTKTMFVTLHLQNILNVWDAMTGERILTQEADYVNVVWTGKESVACSSDTGDITIATVSADGFKPQTILRHHSSEVAHLSWDEETDRLASAEASKIAIWKGNSTKAPDWTIETTGDITALAWQPLKREAPLLNGIVNGTTANVASGKSRLLAASLNGVGIFIWDVVSKTCLQQLHIGNRYPQSFAFSPGGRFIAAGLDRTTFIWDVEDGILRAAHDGTLQRENEPITNGNGVSGLDDSPVEVYETQVVIKWNCSGDRIATLWGTECEVLTLPEPVTDSQ</sequence>
<dbReference type="GO" id="GO:0034967">
    <property type="term" value="C:Set3 complex"/>
    <property type="evidence" value="ECO:0007669"/>
    <property type="project" value="TreeGrafter"/>
</dbReference>
<evidence type="ECO:0000256" key="3">
    <source>
        <dbReference type="ARBA" id="ARBA00022737"/>
    </source>
</evidence>
<gene>
    <name evidence="7" type="ORF">BJ508DRAFT_320919</name>
</gene>
<dbReference type="SUPFAM" id="SSF50978">
    <property type="entry name" value="WD40 repeat-like"/>
    <property type="match status" value="1"/>
</dbReference>
<dbReference type="AlphaFoldDB" id="A0A3N4IS30"/>
<dbReference type="OrthoDB" id="1367865at2759"/>
<organism evidence="7 8">
    <name type="scientific">Ascobolus immersus RN42</name>
    <dbReference type="NCBI Taxonomy" id="1160509"/>
    <lineage>
        <taxon>Eukaryota</taxon>
        <taxon>Fungi</taxon>
        <taxon>Dikarya</taxon>
        <taxon>Ascomycota</taxon>
        <taxon>Pezizomycotina</taxon>
        <taxon>Pezizomycetes</taxon>
        <taxon>Pezizales</taxon>
        <taxon>Ascobolaceae</taxon>
        <taxon>Ascobolus</taxon>
    </lineage>
</organism>
<dbReference type="PANTHER" id="PTHR22846">
    <property type="entry name" value="WD40 REPEAT PROTEIN"/>
    <property type="match status" value="1"/>
</dbReference>
<evidence type="ECO:0000256" key="6">
    <source>
        <dbReference type="SAM" id="MobiDB-lite"/>
    </source>
</evidence>
<dbReference type="SMART" id="SM00320">
    <property type="entry name" value="WD40"/>
    <property type="match status" value="6"/>
</dbReference>
<keyword evidence="2 5" id="KW-0853">WD repeat</keyword>
<reference evidence="7 8" key="1">
    <citation type="journal article" date="2018" name="Nat. Ecol. Evol.">
        <title>Pezizomycetes genomes reveal the molecular basis of ectomycorrhizal truffle lifestyle.</title>
        <authorList>
            <person name="Murat C."/>
            <person name="Payen T."/>
            <person name="Noel B."/>
            <person name="Kuo A."/>
            <person name="Morin E."/>
            <person name="Chen J."/>
            <person name="Kohler A."/>
            <person name="Krizsan K."/>
            <person name="Balestrini R."/>
            <person name="Da Silva C."/>
            <person name="Montanini B."/>
            <person name="Hainaut M."/>
            <person name="Levati E."/>
            <person name="Barry K.W."/>
            <person name="Belfiori B."/>
            <person name="Cichocki N."/>
            <person name="Clum A."/>
            <person name="Dockter R.B."/>
            <person name="Fauchery L."/>
            <person name="Guy J."/>
            <person name="Iotti M."/>
            <person name="Le Tacon F."/>
            <person name="Lindquist E.A."/>
            <person name="Lipzen A."/>
            <person name="Malagnac F."/>
            <person name="Mello A."/>
            <person name="Molinier V."/>
            <person name="Miyauchi S."/>
            <person name="Poulain J."/>
            <person name="Riccioni C."/>
            <person name="Rubini A."/>
            <person name="Sitrit Y."/>
            <person name="Splivallo R."/>
            <person name="Traeger S."/>
            <person name="Wang M."/>
            <person name="Zifcakova L."/>
            <person name="Wipf D."/>
            <person name="Zambonelli A."/>
            <person name="Paolocci F."/>
            <person name="Nowrousian M."/>
            <person name="Ottonello S."/>
            <person name="Baldrian P."/>
            <person name="Spatafora J.W."/>
            <person name="Henrissat B."/>
            <person name="Nagy L.G."/>
            <person name="Aury J.M."/>
            <person name="Wincker P."/>
            <person name="Grigoriev I.V."/>
            <person name="Bonfante P."/>
            <person name="Martin F.M."/>
        </authorList>
    </citation>
    <scope>NUCLEOTIDE SEQUENCE [LARGE SCALE GENOMIC DNA]</scope>
    <source>
        <strain evidence="7 8">RN42</strain>
    </source>
</reference>
<keyword evidence="8" id="KW-1185">Reference proteome</keyword>
<dbReference type="InterPro" id="IPR006594">
    <property type="entry name" value="LisH"/>
</dbReference>
<dbReference type="InterPro" id="IPR001680">
    <property type="entry name" value="WD40_rpt"/>
</dbReference>
<proteinExistence type="predicted"/>
<dbReference type="InterPro" id="IPR045183">
    <property type="entry name" value="Ebi-like"/>
</dbReference>
<feature type="repeat" description="WD" evidence="5">
    <location>
        <begin position="289"/>
        <end position="320"/>
    </location>
</feature>
<dbReference type="Proteomes" id="UP000275078">
    <property type="component" value="Unassembled WGS sequence"/>
</dbReference>
<dbReference type="STRING" id="1160509.A0A3N4IS30"/>
<feature type="region of interest" description="Disordered" evidence="6">
    <location>
        <begin position="136"/>
        <end position="210"/>
    </location>
</feature>
<evidence type="ECO:0000256" key="4">
    <source>
        <dbReference type="ARBA" id="ARBA00023242"/>
    </source>
</evidence>
<feature type="compositionally biased region" description="Low complexity" evidence="6">
    <location>
        <begin position="192"/>
        <end position="204"/>
    </location>
</feature>